<dbReference type="InterPro" id="IPR014729">
    <property type="entry name" value="Rossmann-like_a/b/a_fold"/>
</dbReference>
<dbReference type="InterPro" id="IPR003848">
    <property type="entry name" value="DUF218"/>
</dbReference>
<feature type="transmembrane region" description="Helical" evidence="1">
    <location>
        <begin position="17"/>
        <end position="41"/>
    </location>
</feature>
<feature type="domain" description="DUF218" evidence="2">
    <location>
        <begin position="53"/>
        <end position="185"/>
    </location>
</feature>
<comment type="caution">
    <text evidence="3">The sequence shown here is derived from an EMBL/GenBank/DDBJ whole genome shotgun (WGS) entry which is preliminary data.</text>
</comment>
<dbReference type="AlphaFoldDB" id="A0A940SHP4"/>
<dbReference type="Pfam" id="PF02698">
    <property type="entry name" value="DUF218"/>
    <property type="match status" value="1"/>
</dbReference>
<reference evidence="3" key="1">
    <citation type="submission" date="2021-04" db="EMBL/GenBank/DDBJ databases">
        <title>Genome seq and assembly of Bacillus sp.</title>
        <authorList>
            <person name="Chhetri G."/>
        </authorList>
    </citation>
    <scope>NUCLEOTIDE SEQUENCE</scope>
    <source>
        <strain evidence="3">RG28</strain>
    </source>
</reference>
<dbReference type="CDD" id="cd06259">
    <property type="entry name" value="YdcF-like"/>
    <property type="match status" value="1"/>
</dbReference>
<gene>
    <name evidence="3" type="ORF">J5Y03_14615</name>
</gene>
<dbReference type="InterPro" id="IPR051599">
    <property type="entry name" value="Cell_Envelope_Assoc"/>
</dbReference>
<dbReference type="GO" id="GO:0005886">
    <property type="term" value="C:plasma membrane"/>
    <property type="evidence" value="ECO:0007669"/>
    <property type="project" value="TreeGrafter"/>
</dbReference>
<dbReference type="PANTHER" id="PTHR30336:SF4">
    <property type="entry name" value="ENVELOPE BIOGENESIS FACTOR ELYC"/>
    <property type="match status" value="1"/>
</dbReference>
<proteinExistence type="predicted"/>
<dbReference type="GO" id="GO:0043164">
    <property type="term" value="P:Gram-negative-bacterium-type cell wall biogenesis"/>
    <property type="evidence" value="ECO:0007669"/>
    <property type="project" value="TreeGrafter"/>
</dbReference>
<organism evidence="3 4">
    <name type="scientific">Gottfriedia endophytica</name>
    <dbReference type="NCBI Taxonomy" id="2820819"/>
    <lineage>
        <taxon>Bacteria</taxon>
        <taxon>Bacillati</taxon>
        <taxon>Bacillota</taxon>
        <taxon>Bacilli</taxon>
        <taxon>Bacillales</taxon>
        <taxon>Bacillaceae</taxon>
        <taxon>Gottfriedia</taxon>
    </lineage>
</organism>
<sequence>MKKRELGGNGLFFLNKYVVWSICIVGIVLVSMFLFTSFLVFRQYQEAAPKNADYLIVLGARVKGEKPSKSLKNRIKVAANYANSNPNTVVIVSGGKGKGEKISEAECMERELIQLGIQKQRIIKEDQSTNTYQNFIFSKRLLPKGAKIGIVVSNDYHLYRAKKMARKVGLNVYGLPAKTPLKAIPNAYLREPISILKAILLKQM</sequence>
<keyword evidence="1" id="KW-0472">Membrane</keyword>
<evidence type="ECO:0000313" key="3">
    <source>
        <dbReference type="EMBL" id="MBP0726392.1"/>
    </source>
</evidence>
<dbReference type="GO" id="GO:0000270">
    <property type="term" value="P:peptidoglycan metabolic process"/>
    <property type="evidence" value="ECO:0007669"/>
    <property type="project" value="TreeGrafter"/>
</dbReference>
<accession>A0A940SHP4</accession>
<evidence type="ECO:0000313" key="4">
    <source>
        <dbReference type="Proteomes" id="UP000682134"/>
    </source>
</evidence>
<keyword evidence="4" id="KW-1185">Reference proteome</keyword>
<keyword evidence="1" id="KW-1133">Transmembrane helix</keyword>
<evidence type="ECO:0000259" key="2">
    <source>
        <dbReference type="Pfam" id="PF02698"/>
    </source>
</evidence>
<dbReference type="EMBL" id="JAGIYQ010000010">
    <property type="protein sequence ID" value="MBP0726392.1"/>
    <property type="molecule type" value="Genomic_DNA"/>
</dbReference>
<name>A0A940SHP4_9BACI</name>
<dbReference type="PANTHER" id="PTHR30336">
    <property type="entry name" value="INNER MEMBRANE PROTEIN, PROBABLE PERMEASE"/>
    <property type="match status" value="1"/>
</dbReference>
<protein>
    <submittedName>
        <fullName evidence="3">YdcF family protein</fullName>
    </submittedName>
</protein>
<dbReference type="Proteomes" id="UP000682134">
    <property type="component" value="Unassembled WGS sequence"/>
</dbReference>
<keyword evidence="1" id="KW-0812">Transmembrane</keyword>
<evidence type="ECO:0000256" key="1">
    <source>
        <dbReference type="SAM" id="Phobius"/>
    </source>
</evidence>
<dbReference type="Gene3D" id="3.40.50.620">
    <property type="entry name" value="HUPs"/>
    <property type="match status" value="1"/>
</dbReference>